<dbReference type="AlphaFoldDB" id="A0A8J2JJF9"/>
<protein>
    <submittedName>
        <fullName evidence="2">Uncharacterized protein</fullName>
    </submittedName>
</protein>
<dbReference type="EMBL" id="CAJVCH010066155">
    <property type="protein sequence ID" value="CAG7719992.1"/>
    <property type="molecule type" value="Genomic_DNA"/>
</dbReference>
<comment type="caution">
    <text evidence="2">The sequence shown here is derived from an EMBL/GenBank/DDBJ whole genome shotgun (WGS) entry which is preliminary data.</text>
</comment>
<evidence type="ECO:0000256" key="1">
    <source>
        <dbReference type="SAM" id="MobiDB-lite"/>
    </source>
</evidence>
<name>A0A8J2JJF9_9HEXA</name>
<accession>A0A8J2JJF9</accession>
<reference evidence="2" key="1">
    <citation type="submission" date="2021-06" db="EMBL/GenBank/DDBJ databases">
        <authorList>
            <person name="Hodson N. C."/>
            <person name="Mongue J. A."/>
            <person name="Jaron S. K."/>
        </authorList>
    </citation>
    <scope>NUCLEOTIDE SEQUENCE</scope>
</reference>
<organism evidence="2 3">
    <name type="scientific">Allacma fusca</name>
    <dbReference type="NCBI Taxonomy" id="39272"/>
    <lineage>
        <taxon>Eukaryota</taxon>
        <taxon>Metazoa</taxon>
        <taxon>Ecdysozoa</taxon>
        <taxon>Arthropoda</taxon>
        <taxon>Hexapoda</taxon>
        <taxon>Collembola</taxon>
        <taxon>Symphypleona</taxon>
        <taxon>Sminthuridae</taxon>
        <taxon>Allacma</taxon>
    </lineage>
</organism>
<evidence type="ECO:0000313" key="3">
    <source>
        <dbReference type="Proteomes" id="UP000708208"/>
    </source>
</evidence>
<keyword evidence="3" id="KW-1185">Reference proteome</keyword>
<evidence type="ECO:0000313" key="2">
    <source>
        <dbReference type="EMBL" id="CAG7719992.1"/>
    </source>
</evidence>
<dbReference type="Proteomes" id="UP000708208">
    <property type="component" value="Unassembled WGS sequence"/>
</dbReference>
<gene>
    <name evidence="2" type="ORF">AFUS01_LOCUS9285</name>
</gene>
<feature type="compositionally biased region" description="Basic and acidic residues" evidence="1">
    <location>
        <begin position="9"/>
        <end position="26"/>
    </location>
</feature>
<feature type="non-terminal residue" evidence="2">
    <location>
        <position position="1"/>
    </location>
</feature>
<proteinExistence type="predicted"/>
<sequence>MSVPLNDNGKVELETEEEKFQRKISL</sequence>
<feature type="region of interest" description="Disordered" evidence="1">
    <location>
        <begin position="1"/>
        <end position="26"/>
    </location>
</feature>